<dbReference type="SUPFAM" id="SSF52540">
    <property type="entry name" value="P-loop containing nucleoside triphosphate hydrolases"/>
    <property type="match status" value="2"/>
</dbReference>
<dbReference type="GO" id="GO:0016887">
    <property type="term" value="F:ATP hydrolysis activity"/>
    <property type="evidence" value="ECO:0007669"/>
    <property type="project" value="InterPro"/>
</dbReference>
<evidence type="ECO:0000256" key="3">
    <source>
        <dbReference type="ARBA" id="ARBA00022448"/>
    </source>
</evidence>
<dbReference type="CDD" id="cd03244">
    <property type="entry name" value="ABCC_MRP_domain2"/>
    <property type="match status" value="1"/>
</dbReference>
<dbReference type="PANTHER" id="PTHR24223:SF356">
    <property type="entry name" value="ATP-BINDING CASSETTE TRANSPORTER ABC4"/>
    <property type="match status" value="1"/>
</dbReference>
<dbReference type="InterPro" id="IPR003593">
    <property type="entry name" value="AAA+_ATPase"/>
</dbReference>
<evidence type="ECO:0000256" key="5">
    <source>
        <dbReference type="ARBA" id="ARBA00022692"/>
    </source>
</evidence>
<dbReference type="GO" id="GO:0140359">
    <property type="term" value="F:ABC-type transporter activity"/>
    <property type="evidence" value="ECO:0007669"/>
    <property type="project" value="InterPro"/>
</dbReference>
<evidence type="ECO:0000256" key="8">
    <source>
        <dbReference type="ARBA" id="ARBA00022840"/>
    </source>
</evidence>
<evidence type="ECO:0000256" key="11">
    <source>
        <dbReference type="ARBA" id="ARBA00023180"/>
    </source>
</evidence>
<name>A0A9W8XYB8_9PLEO</name>
<evidence type="ECO:0000256" key="12">
    <source>
        <dbReference type="SAM" id="MobiDB-lite"/>
    </source>
</evidence>
<keyword evidence="6" id="KW-0677">Repeat</keyword>
<dbReference type="Pfam" id="PF00005">
    <property type="entry name" value="ABC_tran"/>
    <property type="match status" value="2"/>
</dbReference>
<dbReference type="PROSITE" id="PS50929">
    <property type="entry name" value="ABC_TM1F"/>
    <property type="match status" value="2"/>
</dbReference>
<dbReference type="InterPro" id="IPR050173">
    <property type="entry name" value="ABC_transporter_C-like"/>
</dbReference>
<evidence type="ECO:0000256" key="2">
    <source>
        <dbReference type="ARBA" id="ARBA00009726"/>
    </source>
</evidence>
<evidence type="ECO:0000256" key="13">
    <source>
        <dbReference type="SAM" id="Phobius"/>
    </source>
</evidence>
<gene>
    <name evidence="16" type="ORF">N0V83_010346</name>
</gene>
<feature type="transmembrane region" description="Helical" evidence="13">
    <location>
        <begin position="59"/>
        <end position="77"/>
    </location>
</feature>
<comment type="caution">
    <text evidence="16">The sequence shown here is derived from an EMBL/GenBank/DDBJ whole genome shotgun (WGS) entry which is preliminary data.</text>
</comment>
<keyword evidence="9 13" id="KW-1133">Transmembrane helix</keyword>
<dbReference type="PROSITE" id="PS50893">
    <property type="entry name" value="ABC_TRANSPORTER_2"/>
    <property type="match status" value="2"/>
</dbReference>
<evidence type="ECO:0000256" key="9">
    <source>
        <dbReference type="ARBA" id="ARBA00022989"/>
    </source>
</evidence>
<feature type="transmembrane region" description="Helical" evidence="13">
    <location>
        <begin position="671"/>
        <end position="699"/>
    </location>
</feature>
<dbReference type="GO" id="GO:0005886">
    <property type="term" value="C:plasma membrane"/>
    <property type="evidence" value="ECO:0007669"/>
    <property type="project" value="UniProtKB-SubCell"/>
</dbReference>
<dbReference type="EMBL" id="JAPEUY010000021">
    <property type="protein sequence ID" value="KAJ4362253.1"/>
    <property type="molecule type" value="Genomic_DNA"/>
</dbReference>
<keyword evidence="17" id="KW-1185">Reference proteome</keyword>
<keyword evidence="11" id="KW-0325">Glycoprotein</keyword>
<feature type="domain" description="ABC transmembrane type-1" evidence="15">
    <location>
        <begin position="35"/>
        <end position="220"/>
    </location>
</feature>
<feature type="domain" description="ABC transmembrane type-1" evidence="15">
    <location>
        <begin position="540"/>
        <end position="827"/>
    </location>
</feature>
<keyword evidence="4" id="KW-1003">Cell membrane</keyword>
<keyword evidence="7" id="KW-0547">Nucleotide-binding</keyword>
<reference evidence="16" key="1">
    <citation type="submission" date="2022-10" db="EMBL/GenBank/DDBJ databases">
        <title>Tapping the CABI collections for fungal endophytes: first genome assemblies for Collariella, Neodidymelliopsis, Ascochyta clinopodiicola, Didymella pomorum, Didymosphaeria variabile, Neocosmospora piperis and Neocucurbitaria cava.</title>
        <authorList>
            <person name="Hill R."/>
        </authorList>
    </citation>
    <scope>NUCLEOTIDE SEQUENCE</scope>
    <source>
        <strain evidence="16">IMI 356814</strain>
    </source>
</reference>
<dbReference type="FunFam" id="1.20.1560.10:FF:000013">
    <property type="entry name" value="ABC transporter C family member 2"/>
    <property type="match status" value="1"/>
</dbReference>
<dbReference type="CDD" id="cd18604">
    <property type="entry name" value="ABC_6TM_VMR1_D2_like"/>
    <property type="match status" value="1"/>
</dbReference>
<dbReference type="InterPro" id="IPR003439">
    <property type="entry name" value="ABC_transporter-like_ATP-bd"/>
</dbReference>
<dbReference type="SMART" id="SM00382">
    <property type="entry name" value="AAA"/>
    <property type="match status" value="2"/>
</dbReference>
<keyword evidence="8" id="KW-0067">ATP-binding</keyword>
<dbReference type="GO" id="GO:0005737">
    <property type="term" value="C:cytoplasm"/>
    <property type="evidence" value="ECO:0007669"/>
    <property type="project" value="UniProtKB-ARBA"/>
</dbReference>
<dbReference type="InterPro" id="IPR027417">
    <property type="entry name" value="P-loop_NTPase"/>
</dbReference>
<dbReference type="PANTHER" id="PTHR24223">
    <property type="entry name" value="ATP-BINDING CASSETTE SUB-FAMILY C"/>
    <property type="match status" value="1"/>
</dbReference>
<protein>
    <submittedName>
        <fullName evidence="16">Uncharacterized protein</fullName>
    </submittedName>
</protein>
<dbReference type="SUPFAM" id="SSF90123">
    <property type="entry name" value="ABC transporter transmembrane region"/>
    <property type="match status" value="2"/>
</dbReference>
<comment type="subcellular location">
    <subcellularLocation>
        <location evidence="1">Cell membrane</location>
        <topology evidence="1">Multi-pass membrane protein</topology>
    </subcellularLocation>
</comment>
<comment type="similarity">
    <text evidence="2">Belongs to the ABC transporter superfamily. ABCC family. Conjugate transporter (TC 3.A.1.208) subfamily.</text>
</comment>
<evidence type="ECO:0000256" key="10">
    <source>
        <dbReference type="ARBA" id="ARBA00023136"/>
    </source>
</evidence>
<dbReference type="InterPro" id="IPR017871">
    <property type="entry name" value="ABC_transporter-like_CS"/>
</dbReference>
<feature type="transmembrane region" description="Helical" evidence="13">
    <location>
        <begin position="539"/>
        <end position="563"/>
    </location>
</feature>
<dbReference type="Proteomes" id="UP001140560">
    <property type="component" value="Unassembled WGS sequence"/>
</dbReference>
<dbReference type="InterPro" id="IPR011527">
    <property type="entry name" value="ABC1_TM_dom"/>
</dbReference>
<sequence length="1152" mass="126801">MARSISYQQYIFTSTRLLVRVDFSEQDSHVEKGSETSNSPDMTTLVSYDVDAIDSARDIFYVATAGTLSTLIAMTFLYQMLGWPSLVGVLTLVLLTPLPALLSRRMSRIQQTVLRATDTRISTISEYLHSIRTVKYLGWEKAVEQKVNDIRATEQKRLWKRNVHSATISMAGDLLPLFTLLVMFSVVVLCTDRPLRAPAAFTSLTIVETLRSQFVWLSNVSRWAAQGIESLRRVDRFLESAVELKRHPAGPPKFNDATFRRTPVADFKLQKLSVTFQEKTLNVVTGHTGSGKSCLLLSLLGETVLEAGSANCPSDVAFVPQTAWLQNDTIRHNILFYSAFNKARYDAVIEACALLPDLLAFPSGDQTHVGERGSSLSGGQRQRISLARAIYSGSETLLLDDVFSALDTHTTNLVYQRCFQSDLLKGRTVILVTHLPAAIQDASLVISLQHGVVAEIVEAEQTHKNPVRVSAEEAESDADSTSQLTPFPDEGQKHDPVPGDISILQDSSERVQKEATAEGRIPRTLAWNYLLLFGGIPKALLAIFSALIVQLAFFSITYWLSVWTSSSPMDDSVVPTSSVHSPKFFLAVYCATVLIFLTLQFTNNLIYQAGAWHAARTLHARMLSSLLHAPLSFYTFNPIGRCLNRFGLDMQSLDTVLVDWLRQTLDNGLRFFLRILSVASIMPIFAVPAAVVCGLGFAVGEAYTRAQVGVKRLCAVSYSPIVTHFGDTMAGLSIIRARSAHPDIFQSLLASYVAERTRACEAQYNLNRWVSVRSDLCAATVSMAAGAVALWKSGTGVSPGVVGFSLANAIGLSQTILTLVRNMNELEVEMNSFQRVSEYADIAPEDSNEAAKSARDFEFGLPPSKGKLEFRNVTAKYTETGRPILSDLTLSIEPGTRMAVVGRTGSGKSTLSLSLLRFTHLSMGSITIDDIPIQDMSLETLRRDLVTMIPQDAVLFEGSIRENLDPFGFHTDAELQSALDACSGMSTSPPDATNHLLRLGTSIHSQGANLSHGQRQILSLARALVRRSKIMLLDESTASVDSATEARMQDIMDDWFRDRTVLAICHRLRGVVGGFFDQVLVLGNGEIKEYVYLVLSTLAFVLFCSSLNSLGTPLELIAKKGLFWDMLEATGERDELIMIAKKALHRVRKTST</sequence>
<keyword evidence="5 13" id="KW-0812">Transmembrane</keyword>
<feature type="region of interest" description="Disordered" evidence="12">
    <location>
        <begin position="464"/>
        <end position="499"/>
    </location>
</feature>
<dbReference type="Gene3D" id="3.40.50.300">
    <property type="entry name" value="P-loop containing nucleotide triphosphate hydrolases"/>
    <property type="match status" value="2"/>
</dbReference>
<evidence type="ECO:0000259" key="15">
    <source>
        <dbReference type="PROSITE" id="PS50929"/>
    </source>
</evidence>
<evidence type="ECO:0000313" key="17">
    <source>
        <dbReference type="Proteomes" id="UP001140560"/>
    </source>
</evidence>
<dbReference type="Gene3D" id="1.20.1560.10">
    <property type="entry name" value="ABC transporter type 1, transmembrane domain"/>
    <property type="match status" value="2"/>
</dbReference>
<dbReference type="InterPro" id="IPR036640">
    <property type="entry name" value="ABC1_TM_sf"/>
</dbReference>
<evidence type="ECO:0000313" key="16">
    <source>
        <dbReference type="EMBL" id="KAJ4362253.1"/>
    </source>
</evidence>
<dbReference type="CDD" id="cd03250">
    <property type="entry name" value="ABCC_MRP_domain1"/>
    <property type="match status" value="1"/>
</dbReference>
<dbReference type="Pfam" id="PF00664">
    <property type="entry name" value="ABC_membrane"/>
    <property type="match status" value="2"/>
</dbReference>
<evidence type="ECO:0000256" key="7">
    <source>
        <dbReference type="ARBA" id="ARBA00022741"/>
    </source>
</evidence>
<dbReference type="OrthoDB" id="6500128at2759"/>
<keyword evidence="10 13" id="KW-0472">Membrane</keyword>
<evidence type="ECO:0000256" key="1">
    <source>
        <dbReference type="ARBA" id="ARBA00004651"/>
    </source>
</evidence>
<dbReference type="FunFam" id="3.40.50.300:FF:002145">
    <property type="entry name" value="ABC transporter (MsbA subfamily)"/>
    <property type="match status" value="1"/>
</dbReference>
<organism evidence="16 17">
    <name type="scientific">Neocucurbitaria cava</name>
    <dbReference type="NCBI Taxonomy" id="798079"/>
    <lineage>
        <taxon>Eukaryota</taxon>
        <taxon>Fungi</taxon>
        <taxon>Dikarya</taxon>
        <taxon>Ascomycota</taxon>
        <taxon>Pezizomycotina</taxon>
        <taxon>Dothideomycetes</taxon>
        <taxon>Pleosporomycetidae</taxon>
        <taxon>Pleosporales</taxon>
        <taxon>Pleosporineae</taxon>
        <taxon>Cucurbitariaceae</taxon>
        <taxon>Neocucurbitaria</taxon>
    </lineage>
</organism>
<feature type="transmembrane region" description="Helical" evidence="13">
    <location>
        <begin position="83"/>
        <end position="102"/>
    </location>
</feature>
<dbReference type="GO" id="GO:0005524">
    <property type="term" value="F:ATP binding"/>
    <property type="evidence" value="ECO:0007669"/>
    <property type="project" value="UniProtKB-KW"/>
</dbReference>
<evidence type="ECO:0000256" key="4">
    <source>
        <dbReference type="ARBA" id="ARBA00022475"/>
    </source>
</evidence>
<feature type="transmembrane region" description="Helical" evidence="13">
    <location>
        <begin position="584"/>
        <end position="606"/>
    </location>
</feature>
<dbReference type="AlphaFoldDB" id="A0A9W8XYB8"/>
<accession>A0A9W8XYB8</accession>
<feature type="domain" description="ABC transporter" evidence="14">
    <location>
        <begin position="868"/>
        <end position="1129"/>
    </location>
</feature>
<proteinExistence type="inferred from homology"/>
<evidence type="ECO:0000256" key="6">
    <source>
        <dbReference type="ARBA" id="ARBA00022737"/>
    </source>
</evidence>
<feature type="transmembrane region" description="Helical" evidence="13">
    <location>
        <begin position="166"/>
        <end position="189"/>
    </location>
</feature>
<feature type="domain" description="ABC transporter" evidence="14">
    <location>
        <begin position="252"/>
        <end position="475"/>
    </location>
</feature>
<evidence type="ECO:0000259" key="14">
    <source>
        <dbReference type="PROSITE" id="PS50893"/>
    </source>
</evidence>
<dbReference type="PROSITE" id="PS00211">
    <property type="entry name" value="ABC_TRANSPORTER_1"/>
    <property type="match status" value="1"/>
</dbReference>
<keyword evidence="3" id="KW-0813">Transport</keyword>